<keyword evidence="3" id="KW-1185">Reference proteome</keyword>
<reference evidence="3" key="1">
    <citation type="journal article" date="2019" name="Int. J. Syst. Evol. Microbiol.">
        <title>The Global Catalogue of Microorganisms (GCM) 10K type strain sequencing project: providing services to taxonomists for standard genome sequencing and annotation.</title>
        <authorList>
            <consortium name="The Broad Institute Genomics Platform"/>
            <consortium name="The Broad Institute Genome Sequencing Center for Infectious Disease"/>
            <person name="Wu L."/>
            <person name="Ma J."/>
        </authorList>
    </citation>
    <scope>NUCLEOTIDE SEQUENCE [LARGE SCALE GENOMIC DNA]</scope>
    <source>
        <strain evidence="3">JCM 4733</strain>
    </source>
</reference>
<evidence type="ECO:0000313" key="3">
    <source>
        <dbReference type="Proteomes" id="UP000653644"/>
    </source>
</evidence>
<name>A0ABQ3CYM0_9ACTN</name>
<organism evidence="2 3">
    <name type="scientific">Streptomyces canarius</name>
    <dbReference type="NCBI Taxonomy" id="285453"/>
    <lineage>
        <taxon>Bacteria</taxon>
        <taxon>Bacillati</taxon>
        <taxon>Actinomycetota</taxon>
        <taxon>Actinomycetes</taxon>
        <taxon>Kitasatosporales</taxon>
        <taxon>Streptomycetaceae</taxon>
        <taxon>Streptomyces</taxon>
    </lineage>
</organism>
<dbReference type="Proteomes" id="UP000653644">
    <property type="component" value="Unassembled WGS sequence"/>
</dbReference>
<accession>A0ABQ3CYM0</accession>
<feature type="region of interest" description="Disordered" evidence="1">
    <location>
        <begin position="1"/>
        <end position="83"/>
    </location>
</feature>
<feature type="compositionally biased region" description="Basic residues" evidence="1">
    <location>
        <begin position="62"/>
        <end position="72"/>
    </location>
</feature>
<protein>
    <submittedName>
        <fullName evidence="2">Uncharacterized protein</fullName>
    </submittedName>
</protein>
<sequence>MVGPVAQRCGGAGSSGCGAGSAPGHYAEGVSSLTGGAHPDGTAPDQPERVRAESWSRTSLTPRRRTAFHGRQRVPGVRGGRRDRCEHGLAGDAVEVRACPLPAQAEAMGHRRG</sequence>
<gene>
    <name evidence="2" type="ORF">GCM10010345_60930</name>
</gene>
<evidence type="ECO:0000256" key="1">
    <source>
        <dbReference type="SAM" id="MobiDB-lite"/>
    </source>
</evidence>
<comment type="caution">
    <text evidence="2">The sequence shown here is derived from an EMBL/GenBank/DDBJ whole genome shotgun (WGS) entry which is preliminary data.</text>
</comment>
<proteinExistence type="predicted"/>
<dbReference type="EMBL" id="BMVN01000026">
    <property type="protein sequence ID" value="GHA48217.1"/>
    <property type="molecule type" value="Genomic_DNA"/>
</dbReference>
<feature type="compositionally biased region" description="Gly residues" evidence="1">
    <location>
        <begin position="10"/>
        <end position="21"/>
    </location>
</feature>
<evidence type="ECO:0000313" key="2">
    <source>
        <dbReference type="EMBL" id="GHA48217.1"/>
    </source>
</evidence>